<dbReference type="EMBL" id="JAXDAE010000014">
    <property type="protein sequence ID" value="MDY2588214.1"/>
    <property type="molecule type" value="Genomic_DNA"/>
</dbReference>
<comment type="caution">
    <text evidence="5">The sequence shown here is derived from an EMBL/GenBank/DDBJ whole genome shotgun (WGS) entry which is preliminary data.</text>
</comment>
<evidence type="ECO:0008006" key="7">
    <source>
        <dbReference type="Google" id="ProtNLM"/>
    </source>
</evidence>
<evidence type="ECO:0000313" key="5">
    <source>
        <dbReference type="EMBL" id="MDY2588214.1"/>
    </source>
</evidence>
<proteinExistence type="predicted"/>
<gene>
    <name evidence="5" type="ORF">SNF14_12760</name>
</gene>
<organism evidence="5 6">
    <name type="scientific">Winogradskyella aquimaris</name>
    <dbReference type="NCBI Taxonomy" id="864074"/>
    <lineage>
        <taxon>Bacteria</taxon>
        <taxon>Pseudomonadati</taxon>
        <taxon>Bacteroidota</taxon>
        <taxon>Flavobacteriia</taxon>
        <taxon>Flavobacteriales</taxon>
        <taxon>Flavobacteriaceae</taxon>
        <taxon>Winogradskyella</taxon>
    </lineage>
</organism>
<feature type="coiled-coil region" evidence="4">
    <location>
        <begin position="150"/>
        <end position="177"/>
    </location>
</feature>
<dbReference type="RefSeq" id="WP_320556562.1">
    <property type="nucleotide sequence ID" value="NZ_JAXDAE010000014.1"/>
</dbReference>
<protein>
    <recommendedName>
        <fullName evidence="7">CHAD domain-containing protein</fullName>
    </recommendedName>
</protein>
<keyword evidence="6" id="KW-1185">Reference proteome</keyword>
<keyword evidence="2" id="KW-0238">DNA-binding</keyword>
<dbReference type="SUPFAM" id="SSF48008">
    <property type="entry name" value="GntR ligand-binding domain-like"/>
    <property type="match status" value="1"/>
</dbReference>
<evidence type="ECO:0000256" key="4">
    <source>
        <dbReference type="SAM" id="Coils"/>
    </source>
</evidence>
<evidence type="ECO:0000313" key="6">
    <source>
        <dbReference type="Proteomes" id="UP001285855"/>
    </source>
</evidence>
<keyword evidence="3" id="KW-0804">Transcription</keyword>
<accession>A0ABU5EQ14</accession>
<name>A0ABU5EQ14_9FLAO</name>
<keyword evidence="4" id="KW-0175">Coiled coil</keyword>
<dbReference type="InterPro" id="IPR008920">
    <property type="entry name" value="TF_FadR/GntR_C"/>
</dbReference>
<sequence>MTYDEFKQENKAWWQDYFPKLKAEKERILNEIIEDRIQILENSNVDKLNYLVKNIFELSVFKDNRTYDILESIGIGKLVTKFFVDAEVIFHSLEKHYDKSIYRFPIKGIWIYYKALSQVFFFKQLVHELGLDFDKELDKLRRQEKNGNVSEAILEDLNKLGQNYIELKEEIPELRLMVSDKYISSTLRKVVNKPHKTVLFNLLITIQEFSLASPIDYKDLDKFYARFYDLMEILSRDLTYLWDDTKDRDVRSKYDSDDSFKAKRVKSLLKLKGYQKAK</sequence>
<keyword evidence="1" id="KW-0805">Transcription regulation</keyword>
<dbReference type="Proteomes" id="UP001285855">
    <property type="component" value="Unassembled WGS sequence"/>
</dbReference>
<evidence type="ECO:0000256" key="1">
    <source>
        <dbReference type="ARBA" id="ARBA00023015"/>
    </source>
</evidence>
<evidence type="ECO:0000256" key="3">
    <source>
        <dbReference type="ARBA" id="ARBA00023163"/>
    </source>
</evidence>
<reference evidence="5 6" key="1">
    <citation type="submission" date="2023-11" db="EMBL/GenBank/DDBJ databases">
        <title>Winogradskyella pelagius sp. nov., isolated from coastal sediment.</title>
        <authorList>
            <person name="Li F."/>
        </authorList>
    </citation>
    <scope>NUCLEOTIDE SEQUENCE [LARGE SCALE GENOMIC DNA]</scope>
    <source>
        <strain evidence="5 6">KCTC 23502</strain>
    </source>
</reference>
<evidence type="ECO:0000256" key="2">
    <source>
        <dbReference type="ARBA" id="ARBA00023125"/>
    </source>
</evidence>